<reference evidence="4" key="1">
    <citation type="journal article" date="2020" name="bioRxiv">
        <title>Comparative genomics of Chlamydomonas.</title>
        <authorList>
            <person name="Craig R.J."/>
            <person name="Hasan A.R."/>
            <person name="Ness R.W."/>
            <person name="Keightley P.D."/>
        </authorList>
    </citation>
    <scope>NUCLEOTIDE SEQUENCE</scope>
    <source>
        <strain evidence="4">CCAP 11/70</strain>
    </source>
</reference>
<feature type="transmembrane region" description="Helical" evidence="2">
    <location>
        <begin position="249"/>
        <end position="273"/>
    </location>
</feature>
<feature type="transmembrane region" description="Helical" evidence="2">
    <location>
        <begin position="285"/>
        <end position="308"/>
    </location>
</feature>
<name>A0A835Y156_9CHLO</name>
<organism evidence="4 5">
    <name type="scientific">Edaphochlamys debaryana</name>
    <dbReference type="NCBI Taxonomy" id="47281"/>
    <lineage>
        <taxon>Eukaryota</taxon>
        <taxon>Viridiplantae</taxon>
        <taxon>Chlorophyta</taxon>
        <taxon>core chlorophytes</taxon>
        <taxon>Chlorophyceae</taxon>
        <taxon>CS clade</taxon>
        <taxon>Chlamydomonadales</taxon>
        <taxon>Chlamydomonadales incertae sedis</taxon>
        <taxon>Edaphochlamys</taxon>
    </lineage>
</organism>
<feature type="compositionally biased region" description="Pro residues" evidence="1">
    <location>
        <begin position="320"/>
        <end position="345"/>
    </location>
</feature>
<feature type="region of interest" description="Disordered" evidence="1">
    <location>
        <begin position="319"/>
        <end position="351"/>
    </location>
</feature>
<proteinExistence type="predicted"/>
<comment type="caution">
    <text evidence="4">The sequence shown here is derived from an EMBL/GenBank/DDBJ whole genome shotgun (WGS) entry which is preliminary data.</text>
</comment>
<dbReference type="PROSITE" id="PS50222">
    <property type="entry name" value="EF_HAND_2"/>
    <property type="match status" value="1"/>
</dbReference>
<protein>
    <recommendedName>
        <fullName evidence="3">EF-hand domain-containing protein</fullName>
    </recommendedName>
</protein>
<feature type="transmembrane region" description="Helical" evidence="2">
    <location>
        <begin position="219"/>
        <end position="237"/>
    </location>
</feature>
<feature type="transmembrane region" description="Helical" evidence="2">
    <location>
        <begin position="189"/>
        <end position="207"/>
    </location>
</feature>
<gene>
    <name evidence="4" type="ORF">HYH03_007813</name>
</gene>
<evidence type="ECO:0000313" key="4">
    <source>
        <dbReference type="EMBL" id="KAG2493875.1"/>
    </source>
</evidence>
<evidence type="ECO:0000313" key="5">
    <source>
        <dbReference type="Proteomes" id="UP000612055"/>
    </source>
</evidence>
<accession>A0A835Y156</accession>
<evidence type="ECO:0000259" key="3">
    <source>
        <dbReference type="PROSITE" id="PS50222"/>
    </source>
</evidence>
<dbReference type="InterPro" id="IPR007065">
    <property type="entry name" value="HPP"/>
</dbReference>
<evidence type="ECO:0000256" key="1">
    <source>
        <dbReference type="SAM" id="MobiDB-lite"/>
    </source>
</evidence>
<dbReference type="OrthoDB" id="2016548at2759"/>
<dbReference type="PANTHER" id="PTHR33741">
    <property type="entry name" value="TRANSMEMBRANE PROTEIN DDB_G0269096-RELATED"/>
    <property type="match status" value="1"/>
</dbReference>
<evidence type="ECO:0000256" key="2">
    <source>
        <dbReference type="SAM" id="Phobius"/>
    </source>
</evidence>
<dbReference type="Pfam" id="PF04982">
    <property type="entry name" value="TM_HPP"/>
    <property type="match status" value="1"/>
</dbReference>
<feature type="domain" description="EF-hand" evidence="3">
    <location>
        <begin position="43"/>
        <end position="78"/>
    </location>
</feature>
<keyword evidence="2" id="KW-0472">Membrane</keyword>
<dbReference type="PANTHER" id="PTHR33741:SF5">
    <property type="entry name" value="TRANSMEMBRANE PROTEIN DDB_G0269096-RELATED"/>
    <property type="match status" value="1"/>
</dbReference>
<keyword evidence="5" id="KW-1185">Reference proteome</keyword>
<feature type="transmembrane region" description="Helical" evidence="2">
    <location>
        <begin position="156"/>
        <end position="177"/>
    </location>
</feature>
<dbReference type="InterPro" id="IPR002048">
    <property type="entry name" value="EF_hand_dom"/>
</dbReference>
<dbReference type="GO" id="GO:0005509">
    <property type="term" value="F:calcium ion binding"/>
    <property type="evidence" value="ECO:0007669"/>
    <property type="project" value="InterPro"/>
</dbReference>
<dbReference type="InterPro" id="IPR058581">
    <property type="entry name" value="TM_HPP"/>
</dbReference>
<dbReference type="Proteomes" id="UP000612055">
    <property type="component" value="Unassembled WGS sequence"/>
</dbReference>
<dbReference type="EMBL" id="JAEHOE010000034">
    <property type="protein sequence ID" value="KAG2493875.1"/>
    <property type="molecule type" value="Genomic_DNA"/>
</dbReference>
<keyword evidence="2" id="KW-1133">Transmembrane helix</keyword>
<dbReference type="AlphaFoldDB" id="A0A835Y156"/>
<keyword evidence="2" id="KW-0812">Transmembrane</keyword>
<sequence>MAFLAPSRVGASRPCRRALFSAPSKPRATSLVQRNSVADKHHASPELIAGLLARFDGDGDGRLTLAECQQAIAALQALDIPPAATTTAALHSAVTSSSAPQATTSKPSVPNTWELQLFNGLKAARERGQSPMTAVMDYVRGKMNNSGKARVSASDVVWSFCGMFASVAALGIINLHVRTWPLVGVWHQQGVGLLLGSFGTLCVLIFGRPDAEAVRIWNLLAGHVVATFTVLALLHVLGPSVWSRALAMAAMIAAMLLTDSVHPPGGALVLMAVDSAAIQRMDWWFMLYPSLTFTLGVLLPIGATVNWLKRNVKFDWPAAPATPPASAPSTPSRPPPPSPPFTPPELRPKMA</sequence>